<sequence length="96" mass="10493">MSQPRRPDEERRGGQAVPDAKEDHVPYAKRGTRLDEAGVAHFLAALERRPSSLNSGTSEFVMVMEADTEPLEISSTSRHVSCGRQGSMVPSGLWPS</sequence>
<organism evidence="1">
    <name type="scientific">Triticum urartu</name>
    <name type="common">Red wild einkorn</name>
    <name type="synonym">Crithodium urartu</name>
    <dbReference type="NCBI Taxonomy" id="4572"/>
    <lineage>
        <taxon>Eukaryota</taxon>
        <taxon>Viridiplantae</taxon>
        <taxon>Streptophyta</taxon>
        <taxon>Embryophyta</taxon>
        <taxon>Tracheophyta</taxon>
        <taxon>Spermatophyta</taxon>
        <taxon>Magnoliopsida</taxon>
        <taxon>Liliopsida</taxon>
        <taxon>Poales</taxon>
        <taxon>Poaceae</taxon>
        <taxon>BOP clade</taxon>
        <taxon>Pooideae</taxon>
        <taxon>Triticodae</taxon>
        <taxon>Triticeae</taxon>
        <taxon>Triticinae</taxon>
        <taxon>Triticum</taxon>
    </lineage>
</organism>
<accession>M7YM46</accession>
<gene>
    <name evidence="1" type="ORF">TRIUR3_21753</name>
</gene>
<dbReference type="AlphaFoldDB" id="M7YM46"/>
<proteinExistence type="predicted"/>
<evidence type="ECO:0000313" key="1">
    <source>
        <dbReference type="EMBL" id="EMS48412.1"/>
    </source>
</evidence>
<reference evidence="1" key="1">
    <citation type="journal article" date="2013" name="Nature">
        <title>Draft genome of the wheat A-genome progenitor Triticum urartu.</title>
        <authorList>
            <person name="Ling H.Q."/>
            <person name="Zhao S."/>
            <person name="Liu D."/>
            <person name="Wang J."/>
            <person name="Sun H."/>
            <person name="Zhang C."/>
            <person name="Fan H."/>
            <person name="Li D."/>
            <person name="Dong L."/>
            <person name="Tao Y."/>
            <person name="Gao C."/>
            <person name="Wu H."/>
            <person name="Li Y."/>
            <person name="Cui Y."/>
            <person name="Guo X."/>
            <person name="Zheng S."/>
            <person name="Wang B."/>
            <person name="Yu K."/>
            <person name="Liang Q."/>
            <person name="Yang W."/>
            <person name="Lou X."/>
            <person name="Chen J."/>
            <person name="Feng M."/>
            <person name="Jian J."/>
            <person name="Zhang X."/>
            <person name="Luo G."/>
            <person name="Jiang Y."/>
            <person name="Liu J."/>
            <person name="Wang Z."/>
            <person name="Sha Y."/>
            <person name="Zhang B."/>
            <person name="Wu H."/>
            <person name="Tang D."/>
            <person name="Shen Q."/>
            <person name="Xue P."/>
            <person name="Zou S."/>
            <person name="Wang X."/>
            <person name="Liu X."/>
            <person name="Wang F."/>
            <person name="Yang Y."/>
            <person name="An X."/>
            <person name="Dong Z."/>
            <person name="Zhang K."/>
            <person name="Zhang X."/>
            <person name="Luo M.C."/>
            <person name="Dvorak J."/>
            <person name="Tong Y."/>
            <person name="Wang J."/>
            <person name="Yang H."/>
            <person name="Li Z."/>
            <person name="Wang D."/>
            <person name="Zhang A."/>
            <person name="Wang J."/>
        </authorList>
    </citation>
    <scope>NUCLEOTIDE SEQUENCE</scope>
</reference>
<name>M7YM46_TRIUA</name>
<protein>
    <submittedName>
        <fullName evidence="1">Uncharacterized protein</fullName>
    </submittedName>
</protein>
<dbReference type="EMBL" id="KD250953">
    <property type="protein sequence ID" value="EMS48412.1"/>
    <property type="molecule type" value="Genomic_DNA"/>
</dbReference>